<dbReference type="Proteomes" id="UP000695022">
    <property type="component" value="Unplaced"/>
</dbReference>
<organism evidence="1 2">
    <name type="scientific">Priapulus caudatus</name>
    <name type="common">Priapulid worm</name>
    <dbReference type="NCBI Taxonomy" id="37621"/>
    <lineage>
        <taxon>Eukaryota</taxon>
        <taxon>Metazoa</taxon>
        <taxon>Ecdysozoa</taxon>
        <taxon>Scalidophora</taxon>
        <taxon>Priapulida</taxon>
        <taxon>Priapulimorpha</taxon>
        <taxon>Priapulimorphida</taxon>
        <taxon>Priapulidae</taxon>
        <taxon>Priapulus</taxon>
    </lineage>
</organism>
<keyword evidence="1" id="KW-1185">Reference proteome</keyword>
<dbReference type="RefSeq" id="XP_014677976.1">
    <property type="nucleotide sequence ID" value="XM_014822490.1"/>
</dbReference>
<name>A0ABM1F0K5_PRICU</name>
<reference evidence="2" key="1">
    <citation type="submission" date="2025-08" db="UniProtKB">
        <authorList>
            <consortium name="RefSeq"/>
        </authorList>
    </citation>
    <scope>IDENTIFICATION</scope>
</reference>
<evidence type="ECO:0000313" key="2">
    <source>
        <dbReference type="RefSeq" id="XP_014677976.1"/>
    </source>
</evidence>
<sequence length="91" mass="10447">MECDILDNLDHLGYHEEITDDVLVKWLNASPASPEFSRLVSWLSLELKALCKLEEHVNPVTEDLLETHWNLLYTHLCAHKECFGENTLNAA</sequence>
<protein>
    <submittedName>
        <fullName evidence="2">Protein FAM98A-like</fullName>
    </submittedName>
</protein>
<proteinExistence type="predicted"/>
<dbReference type="GeneID" id="106817793"/>
<gene>
    <name evidence="2" type="primary">LOC106817793</name>
</gene>
<accession>A0ABM1F0K5</accession>
<evidence type="ECO:0000313" key="1">
    <source>
        <dbReference type="Proteomes" id="UP000695022"/>
    </source>
</evidence>